<dbReference type="AlphaFoldDB" id="A0A392VCA9"/>
<dbReference type="InterPro" id="IPR013103">
    <property type="entry name" value="RVT_2"/>
</dbReference>
<dbReference type="Pfam" id="PF07727">
    <property type="entry name" value="RVT_2"/>
    <property type="match status" value="1"/>
</dbReference>
<evidence type="ECO:0000313" key="3">
    <source>
        <dbReference type="Proteomes" id="UP000265520"/>
    </source>
</evidence>
<organism evidence="2 3">
    <name type="scientific">Trifolium medium</name>
    <dbReference type="NCBI Taxonomy" id="97028"/>
    <lineage>
        <taxon>Eukaryota</taxon>
        <taxon>Viridiplantae</taxon>
        <taxon>Streptophyta</taxon>
        <taxon>Embryophyta</taxon>
        <taxon>Tracheophyta</taxon>
        <taxon>Spermatophyta</taxon>
        <taxon>Magnoliopsida</taxon>
        <taxon>eudicotyledons</taxon>
        <taxon>Gunneridae</taxon>
        <taxon>Pentapetalae</taxon>
        <taxon>rosids</taxon>
        <taxon>fabids</taxon>
        <taxon>Fabales</taxon>
        <taxon>Fabaceae</taxon>
        <taxon>Papilionoideae</taxon>
        <taxon>50 kb inversion clade</taxon>
        <taxon>NPAAA clade</taxon>
        <taxon>Hologalegina</taxon>
        <taxon>IRL clade</taxon>
        <taxon>Trifolieae</taxon>
        <taxon>Trifolium</taxon>
    </lineage>
</organism>
<accession>A0A392VCA9</accession>
<protein>
    <submittedName>
        <fullName evidence="2">Copia protein</fullName>
    </submittedName>
</protein>
<feature type="non-terminal residue" evidence="2">
    <location>
        <position position="66"/>
    </location>
</feature>
<proteinExistence type="predicted"/>
<keyword evidence="3" id="KW-1185">Reference proteome</keyword>
<evidence type="ECO:0000313" key="2">
    <source>
        <dbReference type="EMBL" id="MCI85053.1"/>
    </source>
</evidence>
<feature type="domain" description="Reverse transcriptase Ty1/copia-type" evidence="1">
    <location>
        <begin position="4"/>
        <end position="53"/>
    </location>
</feature>
<evidence type="ECO:0000259" key="1">
    <source>
        <dbReference type="Pfam" id="PF07727"/>
    </source>
</evidence>
<dbReference type="Proteomes" id="UP000265520">
    <property type="component" value="Unassembled WGS sequence"/>
</dbReference>
<reference evidence="2 3" key="1">
    <citation type="journal article" date="2018" name="Front. Plant Sci.">
        <title>Red Clover (Trifolium pratense) and Zigzag Clover (T. medium) - A Picture of Genomic Similarities and Differences.</title>
        <authorList>
            <person name="Dluhosova J."/>
            <person name="Istvanek J."/>
            <person name="Nedelnik J."/>
            <person name="Repkova J."/>
        </authorList>
    </citation>
    <scope>NUCLEOTIDE SEQUENCE [LARGE SCALE GENOMIC DNA]</scope>
    <source>
        <strain evidence="3">cv. 10/8</strain>
        <tissue evidence="2">Leaf</tissue>
    </source>
</reference>
<sequence>MSLLSSEFAMKDLDPLSYFMGIAVSRHPTGIFLSQSTYASEIIERTGMASCKPQPPLSTPSRNSAP</sequence>
<name>A0A392VCA9_9FABA</name>
<comment type="caution">
    <text evidence="2">The sequence shown here is derived from an EMBL/GenBank/DDBJ whole genome shotgun (WGS) entry which is preliminary data.</text>
</comment>
<dbReference type="EMBL" id="LXQA011105775">
    <property type="protein sequence ID" value="MCI85053.1"/>
    <property type="molecule type" value="Genomic_DNA"/>
</dbReference>